<keyword evidence="1" id="KW-0732">Signal</keyword>
<organism evidence="2 3">
    <name type="scientific">Reyranella soli</name>
    <dbReference type="NCBI Taxonomy" id="1230389"/>
    <lineage>
        <taxon>Bacteria</taxon>
        <taxon>Pseudomonadati</taxon>
        <taxon>Pseudomonadota</taxon>
        <taxon>Alphaproteobacteria</taxon>
        <taxon>Hyphomicrobiales</taxon>
        <taxon>Reyranellaceae</taxon>
        <taxon>Reyranella</taxon>
    </lineage>
</organism>
<evidence type="ECO:0000313" key="3">
    <source>
        <dbReference type="Proteomes" id="UP000321058"/>
    </source>
</evidence>
<dbReference type="RefSeq" id="WP_147156891.1">
    <property type="nucleotide sequence ID" value="NZ_BKAJ01000238.1"/>
</dbReference>
<accession>A0A512NRM5</accession>
<evidence type="ECO:0000313" key="2">
    <source>
        <dbReference type="EMBL" id="GEP61608.1"/>
    </source>
</evidence>
<gene>
    <name evidence="2" type="ORF">RSO01_87740</name>
</gene>
<sequence>MRRLFLAAPILAALVAGTAVAPARADSYRDTNIPFYVETPDGFTIRLGVREGYDLVLHIKPVGDFPAIVDGTSLCGIYFSAVRSAETQQRLNSRWKDEAVQAQVRRAFADIMQVKSTETFALRDEKAGDVVGLELVGPSRDDPSAVVMMSLVDTPRGQVQVNCVLRSDQATKALYAVRPIRDSIKLPR</sequence>
<evidence type="ECO:0000256" key="1">
    <source>
        <dbReference type="SAM" id="SignalP"/>
    </source>
</evidence>
<dbReference type="EMBL" id="BKAJ01000238">
    <property type="protein sequence ID" value="GEP61608.1"/>
    <property type="molecule type" value="Genomic_DNA"/>
</dbReference>
<protein>
    <recommendedName>
        <fullName evidence="4">Chalcone isomerase domain-containing protein</fullName>
    </recommendedName>
</protein>
<feature type="chain" id="PRO_5021878636" description="Chalcone isomerase domain-containing protein" evidence="1">
    <location>
        <begin position="22"/>
        <end position="188"/>
    </location>
</feature>
<dbReference type="Proteomes" id="UP000321058">
    <property type="component" value="Unassembled WGS sequence"/>
</dbReference>
<feature type="signal peptide" evidence="1">
    <location>
        <begin position="1"/>
        <end position="21"/>
    </location>
</feature>
<evidence type="ECO:0008006" key="4">
    <source>
        <dbReference type="Google" id="ProtNLM"/>
    </source>
</evidence>
<reference evidence="2 3" key="1">
    <citation type="submission" date="2019-07" db="EMBL/GenBank/DDBJ databases">
        <title>Whole genome shotgun sequence of Reyranella soli NBRC 108950.</title>
        <authorList>
            <person name="Hosoyama A."/>
            <person name="Uohara A."/>
            <person name="Ohji S."/>
            <person name="Ichikawa N."/>
        </authorList>
    </citation>
    <scope>NUCLEOTIDE SEQUENCE [LARGE SCALE GENOMIC DNA]</scope>
    <source>
        <strain evidence="2 3">NBRC 108950</strain>
    </source>
</reference>
<proteinExistence type="predicted"/>
<comment type="caution">
    <text evidence="2">The sequence shown here is derived from an EMBL/GenBank/DDBJ whole genome shotgun (WGS) entry which is preliminary data.</text>
</comment>
<dbReference type="AlphaFoldDB" id="A0A512NRM5"/>
<name>A0A512NRM5_9HYPH</name>
<dbReference type="OrthoDB" id="8666821at2"/>
<keyword evidence="3" id="KW-1185">Reference proteome</keyword>